<dbReference type="PANTHER" id="PTHR31654:SF0">
    <property type="entry name" value="SECRETED BETA-GLUCOSIDASE ADG3-RELATED"/>
    <property type="match status" value="1"/>
</dbReference>
<comment type="similarity">
    <text evidence="1">Belongs to the SUN family.</text>
</comment>
<evidence type="ECO:0000313" key="3">
    <source>
        <dbReference type="Proteomes" id="UP001217918"/>
    </source>
</evidence>
<dbReference type="InterPro" id="IPR005556">
    <property type="entry name" value="SUN"/>
</dbReference>
<dbReference type="EMBL" id="JAQQPM010000004">
    <property type="protein sequence ID" value="KAK2071096.1"/>
    <property type="molecule type" value="Genomic_DNA"/>
</dbReference>
<gene>
    <name evidence="2" type="ORF">P8C59_005547</name>
</gene>
<organism evidence="2 3">
    <name type="scientific">Phyllachora maydis</name>
    <dbReference type="NCBI Taxonomy" id="1825666"/>
    <lineage>
        <taxon>Eukaryota</taxon>
        <taxon>Fungi</taxon>
        <taxon>Dikarya</taxon>
        <taxon>Ascomycota</taxon>
        <taxon>Pezizomycotina</taxon>
        <taxon>Sordariomycetes</taxon>
        <taxon>Sordariomycetidae</taxon>
        <taxon>Phyllachorales</taxon>
        <taxon>Phyllachoraceae</taxon>
        <taxon>Phyllachora</taxon>
    </lineage>
</organism>
<reference evidence="2" key="1">
    <citation type="journal article" date="2023" name="Mol. Plant Microbe Interact.">
        <title>Elucidating the Obligate Nature and Biological Capacity of an Invasive Fungal Corn Pathogen.</title>
        <authorList>
            <person name="MacCready J.S."/>
            <person name="Roggenkamp E.M."/>
            <person name="Gdanetz K."/>
            <person name="Chilvers M.I."/>
        </authorList>
    </citation>
    <scope>NUCLEOTIDE SEQUENCE</scope>
    <source>
        <strain evidence="2">PM02</strain>
    </source>
</reference>
<name>A0AAD9I4Z1_9PEZI</name>
<accession>A0AAD9I4Z1</accession>
<sequence length="381" mass="40417">MPPTNRVRFRFTLLALHRIRASNNGFAMSPDQPCVEYGYCPIACKPGKVMAQWQPHTSYKYPESMNGGLLCQGGQAVKPFPDAEYCVDGTGTVKVINNCGPPVAFCQTVLPGNEAMLIPTLVESSETLAVPGPDYWAGTAAHYYVNAPGVKVDQGCIWGDPSNPFGNWAPYVAGANTDKNGRTFVKIGYNPIWTGCDLSKTMPSFGIKIECPDGGCNGVPCSINPKTDGIGVVNSPDAAVGVGVAAAAAAAAASANIYLEAGSVDDADTHSASASTPASASASGPYNFLRRPAFDIHSVVVAFYDSIGHFVSHPKLVLHHDFVLQSYHGRRDDPWCYLPRELDEPFSQYEYRHPRDDPGCCEGGAAIAGLIVALVAAAALI</sequence>
<dbReference type="Proteomes" id="UP001217918">
    <property type="component" value="Unassembled WGS sequence"/>
</dbReference>
<dbReference type="PANTHER" id="PTHR31654">
    <property type="entry name" value="SECRETED BETA-GLUCOSIDASE ADG3-RELATED"/>
    <property type="match status" value="1"/>
</dbReference>
<protein>
    <submittedName>
        <fullName evidence="2">Uncharacterized protein</fullName>
    </submittedName>
</protein>
<dbReference type="InterPro" id="IPR053088">
    <property type="entry name" value="Beta-glucosidase/SUN-like"/>
</dbReference>
<comment type="caution">
    <text evidence="2">The sequence shown here is derived from an EMBL/GenBank/DDBJ whole genome shotgun (WGS) entry which is preliminary data.</text>
</comment>
<dbReference type="Pfam" id="PF03856">
    <property type="entry name" value="SUN"/>
    <property type="match status" value="1"/>
</dbReference>
<keyword evidence="3" id="KW-1185">Reference proteome</keyword>
<proteinExistence type="inferred from homology"/>
<evidence type="ECO:0000256" key="1">
    <source>
        <dbReference type="ARBA" id="ARBA00010579"/>
    </source>
</evidence>
<evidence type="ECO:0000313" key="2">
    <source>
        <dbReference type="EMBL" id="KAK2071096.1"/>
    </source>
</evidence>
<dbReference type="AlphaFoldDB" id="A0AAD9I4Z1"/>